<dbReference type="GO" id="GO:0042302">
    <property type="term" value="F:structural constituent of cuticle"/>
    <property type="evidence" value="ECO:0007669"/>
    <property type="project" value="UniProtKB-UniRule"/>
</dbReference>
<comment type="caution">
    <text evidence="6">The sequence shown here is derived from an EMBL/GenBank/DDBJ whole genome shotgun (WGS) entry which is preliminary data.</text>
</comment>
<evidence type="ECO:0000259" key="5">
    <source>
        <dbReference type="Pfam" id="PF16041"/>
    </source>
</evidence>
<feature type="transmembrane region" description="Helical" evidence="3">
    <location>
        <begin position="906"/>
        <end position="924"/>
    </location>
</feature>
<keyword evidence="1" id="KW-0193">Cuticle</keyword>
<gene>
    <name evidence="6" type="primary">LCP30</name>
    <name evidence="6" type="ORF">Bhyg_09620</name>
</gene>
<dbReference type="InterPro" id="IPR032010">
    <property type="entry name" value="APD1-4_M"/>
</dbReference>
<keyword evidence="3" id="KW-0472">Membrane</keyword>
<evidence type="ECO:0000256" key="1">
    <source>
        <dbReference type="PROSITE-ProRule" id="PRU00497"/>
    </source>
</evidence>
<sequence length="925" mass="106417">MILMGRYIPMDDQKYIHVPDMREKGRYIHIPYPYDGGYGPYFGHNIPYDYDPTGEYSFDKFQTVSNPNDPFYTNQYVIPKPEIYLQYGFPQFSSNQVGDNTDRSASSSDRTSQYNVNTELCCDCPKHSDSEPTELGVENTESVTYIPINHDDLQVESKYPNTAISEIPNDIHKRIRKSIFDYSQTQNSLPKPTPRPRKHYDDEGKWKIIRQDENKKETNYEYLYETENGILAEEQAVVGRNKNYNSGTSGQGFYQYVGDDDRIYRVEYTVGEQGFVPKYLVINDNKNKTIRVEETPEGGRILTEVTLNTVLHPSYSNVNMDAIYSLEEPLKGPIYKFHREWEKATTFRGPKRVIRLFLLGVTIPLLFIAIPLYLKHRVYDYQVYPVGMSDMRLIDNKVSTTWCQRQIVKANTTFNAFLMSDSPHVTKARVPVSMTRHLQLSDDMKEYWGFYLLKGSSVTVSTCARWPGASLILIRGHRHLHECAYIGDNSSEELEELMEIAMEKGVIFNSEEISESDDNPANRVELLTKHRPEVVFHDGRLRDNAHSFTFAPDNEDNSANVNAKQMTELLNQLALKTSRKKSTLNTHTKWTGEKKDSETFITKLGLDARKGHIHNRRNPSVNENENVKIEPHIVNATSAEELENILQKLKLMGAKGKRVMELLKKQLSLNEEESEPKTKKVNSSTTKPTTKLPTMRSVIESASIEKNLLRQKREFVLKTAIKSKELNEEEEETANLAIEEGYQPDGIADHHHVLNETTLNDRSNSEFWSSFSSSEEALLNCAGLILSLPLTPHRLCASNRSDKEFDEANAANTVTYSVPQNGYYFFVFNSENEVQENYVRVDFDLQKTMYDVSDAEYRCYNSTIECSLPLNFFSKQKVVFELPLKNNESLWNEEFIVTSECEPRTIVYLICVLSVPLLILLFAFH</sequence>
<dbReference type="OrthoDB" id="6435218at2759"/>
<evidence type="ECO:0000313" key="7">
    <source>
        <dbReference type="Proteomes" id="UP001151699"/>
    </source>
</evidence>
<proteinExistence type="predicted"/>
<evidence type="ECO:0000259" key="4">
    <source>
        <dbReference type="Pfam" id="PF16040"/>
    </source>
</evidence>
<dbReference type="PANTHER" id="PTHR39077:SF1">
    <property type="entry name" value="E3 UBIQUITIN-PROTEIN LIGASE APD1-4 MIDDLE DOMAIN-CONTAINING PROTEIN"/>
    <property type="match status" value="1"/>
</dbReference>
<dbReference type="EMBL" id="WJQU01000002">
    <property type="protein sequence ID" value="KAJ6644651.1"/>
    <property type="molecule type" value="Genomic_DNA"/>
</dbReference>
<feature type="region of interest" description="Disordered" evidence="2">
    <location>
        <begin position="182"/>
        <end position="202"/>
    </location>
</feature>
<reference evidence="6" key="1">
    <citation type="submission" date="2022-07" db="EMBL/GenBank/DDBJ databases">
        <authorList>
            <person name="Trinca V."/>
            <person name="Uliana J.V.C."/>
            <person name="Torres T.T."/>
            <person name="Ward R.J."/>
            <person name="Monesi N."/>
        </authorList>
    </citation>
    <scope>NUCLEOTIDE SEQUENCE</scope>
    <source>
        <strain evidence="6">HSMRA1968</strain>
        <tissue evidence="6">Whole embryos</tissue>
    </source>
</reference>
<protein>
    <submittedName>
        <fullName evidence="6">Larval cuticle protein LCP-30</fullName>
    </submittedName>
</protein>
<dbReference type="InterPro" id="IPR000618">
    <property type="entry name" value="Insect_cuticle"/>
</dbReference>
<feature type="domain" description="E3 ubiquitin-protein ligase APD1-4 middle" evidence="5">
    <location>
        <begin position="814"/>
        <end position="922"/>
    </location>
</feature>
<feature type="domain" description="E3 ubiquitin-protein ligase APD1-4 N-terminal" evidence="4">
    <location>
        <begin position="411"/>
        <end position="480"/>
    </location>
</feature>
<dbReference type="Pfam" id="PF16040">
    <property type="entry name" value="APD1-4_N"/>
    <property type="match status" value="1"/>
</dbReference>
<organism evidence="6 7">
    <name type="scientific">Pseudolycoriella hygida</name>
    <dbReference type="NCBI Taxonomy" id="35572"/>
    <lineage>
        <taxon>Eukaryota</taxon>
        <taxon>Metazoa</taxon>
        <taxon>Ecdysozoa</taxon>
        <taxon>Arthropoda</taxon>
        <taxon>Hexapoda</taxon>
        <taxon>Insecta</taxon>
        <taxon>Pterygota</taxon>
        <taxon>Neoptera</taxon>
        <taxon>Endopterygota</taxon>
        <taxon>Diptera</taxon>
        <taxon>Nematocera</taxon>
        <taxon>Sciaroidea</taxon>
        <taxon>Sciaridae</taxon>
        <taxon>Pseudolycoriella</taxon>
    </lineage>
</organism>
<feature type="region of interest" description="Disordered" evidence="2">
    <location>
        <begin position="669"/>
        <end position="690"/>
    </location>
</feature>
<feature type="transmembrane region" description="Helical" evidence="3">
    <location>
        <begin position="353"/>
        <end position="374"/>
    </location>
</feature>
<dbReference type="PANTHER" id="PTHR39077">
    <property type="entry name" value="DUF4793 DOMAIN-CONTAINING PROTEIN"/>
    <property type="match status" value="1"/>
</dbReference>
<dbReference type="AlphaFoldDB" id="A0A9Q0N7Y6"/>
<keyword evidence="3" id="KW-0812">Transmembrane</keyword>
<evidence type="ECO:0000256" key="3">
    <source>
        <dbReference type="SAM" id="Phobius"/>
    </source>
</evidence>
<evidence type="ECO:0000256" key="2">
    <source>
        <dbReference type="SAM" id="MobiDB-lite"/>
    </source>
</evidence>
<evidence type="ECO:0000313" key="6">
    <source>
        <dbReference type="EMBL" id="KAJ6644651.1"/>
    </source>
</evidence>
<name>A0A9Q0N7Y6_9DIPT</name>
<dbReference type="PROSITE" id="PS51155">
    <property type="entry name" value="CHIT_BIND_RR_2"/>
    <property type="match status" value="1"/>
</dbReference>
<dbReference type="Proteomes" id="UP001151699">
    <property type="component" value="Chromosome B"/>
</dbReference>
<keyword evidence="7" id="KW-1185">Reference proteome</keyword>
<keyword evidence="3" id="KW-1133">Transmembrane helix</keyword>
<dbReference type="Pfam" id="PF16041">
    <property type="entry name" value="APD1-4_M"/>
    <property type="match status" value="1"/>
</dbReference>
<dbReference type="Pfam" id="PF00379">
    <property type="entry name" value="Chitin_bind_4"/>
    <property type="match status" value="1"/>
</dbReference>
<dbReference type="InterPro" id="IPR032008">
    <property type="entry name" value="APD1-4_N"/>
</dbReference>
<accession>A0A9Q0N7Y6</accession>